<sequence>MAVKFNVAAPEFHPTAVPPQNKGSAEAHDISDNYNATPVPSQQMRHNALAAGQHRMRRASLGRMESGASVSGPSMSSPSGSHIAPPSGLSETNTTRGPITIQPAGGSSRATGRGTSSTQSSAASQSMSRQDYLVKTIYHKLITCQSGDCRRRHSCIECLECNSLFCENCSNINLHALTLMEQPGAMDEFGAGGGSGGPLDEDDPLMGWDFLGTRGDLRQIPGYCPSCDRQECFSINLAMMKLLMKNDEYRKFAALLRRAHAGGMSAARKQQSGSFQRQNYGGSGGNKGLNATGTTKQHAAMKRRGSSNSIGGYKSVDDM</sequence>
<feature type="compositionally biased region" description="Polar residues" evidence="1">
    <location>
        <begin position="32"/>
        <end position="45"/>
    </location>
</feature>
<accession>A0A7S1KQR4</accession>
<gene>
    <name evidence="2" type="ORF">PCOS0759_LOCUS3490</name>
</gene>
<evidence type="ECO:0000256" key="1">
    <source>
        <dbReference type="SAM" id="MobiDB-lite"/>
    </source>
</evidence>
<proteinExistence type="predicted"/>
<dbReference type="CDD" id="cd19757">
    <property type="entry name" value="Bbox1"/>
    <property type="match status" value="1"/>
</dbReference>
<evidence type="ECO:0000313" key="2">
    <source>
        <dbReference type="EMBL" id="CAD9080250.1"/>
    </source>
</evidence>
<feature type="region of interest" description="Disordered" evidence="1">
    <location>
        <begin position="266"/>
        <end position="319"/>
    </location>
</feature>
<organism evidence="2">
    <name type="scientific">Percolomonas cosmopolitus</name>
    <dbReference type="NCBI Taxonomy" id="63605"/>
    <lineage>
        <taxon>Eukaryota</taxon>
        <taxon>Discoba</taxon>
        <taxon>Heterolobosea</taxon>
        <taxon>Tetramitia</taxon>
        <taxon>Eutetramitia</taxon>
        <taxon>Percolomonadidae</taxon>
        <taxon>Percolomonas</taxon>
    </lineage>
</organism>
<reference evidence="2" key="1">
    <citation type="submission" date="2021-01" db="EMBL/GenBank/DDBJ databases">
        <authorList>
            <person name="Corre E."/>
            <person name="Pelletier E."/>
            <person name="Niang G."/>
            <person name="Scheremetjew M."/>
            <person name="Finn R."/>
            <person name="Kale V."/>
            <person name="Holt S."/>
            <person name="Cochrane G."/>
            <person name="Meng A."/>
            <person name="Brown T."/>
            <person name="Cohen L."/>
        </authorList>
    </citation>
    <scope>NUCLEOTIDE SEQUENCE</scope>
    <source>
        <strain evidence="2">WS</strain>
    </source>
</reference>
<feature type="compositionally biased region" description="Polar residues" evidence="1">
    <location>
        <begin position="268"/>
        <end position="280"/>
    </location>
</feature>
<dbReference type="EMBL" id="HBGD01004236">
    <property type="protein sequence ID" value="CAD9080250.1"/>
    <property type="molecule type" value="Transcribed_RNA"/>
</dbReference>
<feature type="compositionally biased region" description="Low complexity" evidence="1">
    <location>
        <begin position="66"/>
        <end position="81"/>
    </location>
</feature>
<dbReference type="AlphaFoldDB" id="A0A7S1KQR4"/>
<feature type="compositionally biased region" description="Low complexity" evidence="1">
    <location>
        <begin position="106"/>
        <end position="126"/>
    </location>
</feature>
<feature type="region of interest" description="Disordered" evidence="1">
    <location>
        <begin position="1"/>
        <end position="126"/>
    </location>
</feature>
<protein>
    <submittedName>
        <fullName evidence="2">Uncharacterized protein</fullName>
    </submittedName>
</protein>
<name>A0A7S1KQR4_9EUKA</name>